<evidence type="ECO:0000256" key="1">
    <source>
        <dbReference type="ARBA" id="ARBA00001585"/>
    </source>
</evidence>
<evidence type="ECO:0000256" key="10">
    <source>
        <dbReference type="ARBA" id="ARBA00029605"/>
    </source>
</evidence>
<evidence type="ECO:0000256" key="13">
    <source>
        <dbReference type="RuleBase" id="RU003421"/>
    </source>
</evidence>
<organism evidence="15 16">
    <name type="scientific">Plesiomonas shigelloides</name>
    <name type="common">Aeromonas shigelloides</name>
    <dbReference type="NCBI Taxonomy" id="703"/>
    <lineage>
        <taxon>Bacteria</taxon>
        <taxon>Pseudomonadati</taxon>
        <taxon>Pseudomonadota</taxon>
        <taxon>Gammaproteobacteria</taxon>
        <taxon>Enterobacterales</taxon>
        <taxon>Enterobacteriaceae</taxon>
        <taxon>Plesiomonas</taxon>
    </lineage>
</organism>
<gene>
    <name evidence="15" type="primary">pip</name>
    <name evidence="15" type="ORF">J2R62_09895</name>
</gene>
<dbReference type="EMBL" id="JAFNAA010000009">
    <property type="protein sequence ID" value="MBO1108534.1"/>
    <property type="molecule type" value="Genomic_DNA"/>
</dbReference>
<evidence type="ECO:0000256" key="2">
    <source>
        <dbReference type="ARBA" id="ARBA00004496"/>
    </source>
</evidence>
<dbReference type="InterPro" id="IPR000073">
    <property type="entry name" value="AB_hydrolase_1"/>
</dbReference>
<keyword evidence="8 11" id="KW-0645">Protease</keyword>
<evidence type="ECO:0000256" key="6">
    <source>
        <dbReference type="ARBA" id="ARBA00022438"/>
    </source>
</evidence>
<feature type="domain" description="AB hydrolase-1" evidence="14">
    <location>
        <begin position="35"/>
        <end position="306"/>
    </location>
</feature>
<evidence type="ECO:0000259" key="14">
    <source>
        <dbReference type="Pfam" id="PF00561"/>
    </source>
</evidence>
<dbReference type="RefSeq" id="WP_207542127.1">
    <property type="nucleotide sequence ID" value="NZ_JAFNAA010000009.1"/>
</dbReference>
<keyword evidence="9 11" id="KW-0378">Hydrolase</keyword>
<dbReference type="GO" id="GO:0006508">
    <property type="term" value="P:proteolysis"/>
    <property type="evidence" value="ECO:0007669"/>
    <property type="project" value="UniProtKB-KW"/>
</dbReference>
<dbReference type="GO" id="GO:0005737">
    <property type="term" value="C:cytoplasm"/>
    <property type="evidence" value="ECO:0007669"/>
    <property type="project" value="UniProtKB-SubCell"/>
</dbReference>
<dbReference type="NCBIfam" id="TIGR01249">
    <property type="entry name" value="pro_imino_pep_1"/>
    <property type="match status" value="1"/>
</dbReference>
<protein>
    <recommendedName>
        <fullName evidence="5 11">Proline iminopeptidase</fullName>
        <shortName evidence="11">PIP</shortName>
        <ecNumber evidence="4 11">3.4.11.5</ecNumber>
    </recommendedName>
    <alternativeName>
        <fullName evidence="10 11">Prolyl aminopeptidase</fullName>
    </alternativeName>
</protein>
<dbReference type="PANTHER" id="PTHR43722:SF1">
    <property type="entry name" value="PROLINE IMINOPEPTIDASE"/>
    <property type="match status" value="1"/>
</dbReference>
<accession>A0A8I2B261</accession>
<dbReference type="PIRSF" id="PIRSF006431">
    <property type="entry name" value="Pept_S33"/>
    <property type="match status" value="1"/>
</dbReference>
<name>A0A8I2B261_PLESH</name>
<comment type="similarity">
    <text evidence="3 11 13">Belongs to the peptidase S33 family.</text>
</comment>
<dbReference type="InterPro" id="IPR005944">
    <property type="entry name" value="Pro_iminopeptidase"/>
</dbReference>
<dbReference type="PRINTS" id="PR00793">
    <property type="entry name" value="PROAMNOPTASE"/>
</dbReference>
<evidence type="ECO:0000313" key="16">
    <source>
        <dbReference type="Proteomes" id="UP000664658"/>
    </source>
</evidence>
<comment type="catalytic activity">
    <reaction evidence="1 11 13">
        <text>Release of N-terminal proline from a peptide.</text>
        <dbReference type="EC" id="3.4.11.5"/>
    </reaction>
</comment>
<proteinExistence type="inferred from homology"/>
<evidence type="ECO:0000256" key="11">
    <source>
        <dbReference type="PIRNR" id="PIRNR006431"/>
    </source>
</evidence>
<dbReference type="Pfam" id="PF00561">
    <property type="entry name" value="Abhydrolase_1"/>
    <property type="match status" value="1"/>
</dbReference>
<evidence type="ECO:0000256" key="5">
    <source>
        <dbReference type="ARBA" id="ARBA00021843"/>
    </source>
</evidence>
<feature type="active site" description="Proton donor" evidence="12">
    <location>
        <position position="301"/>
    </location>
</feature>
<evidence type="ECO:0000256" key="4">
    <source>
        <dbReference type="ARBA" id="ARBA00012568"/>
    </source>
</evidence>
<dbReference type="EC" id="3.4.11.5" evidence="4 11"/>
<evidence type="ECO:0000256" key="8">
    <source>
        <dbReference type="ARBA" id="ARBA00022670"/>
    </source>
</evidence>
<dbReference type="PRINTS" id="PR00111">
    <property type="entry name" value="ABHYDROLASE"/>
</dbReference>
<dbReference type="Proteomes" id="UP000664658">
    <property type="component" value="Unassembled WGS sequence"/>
</dbReference>
<evidence type="ECO:0000256" key="3">
    <source>
        <dbReference type="ARBA" id="ARBA00010088"/>
    </source>
</evidence>
<dbReference type="SUPFAM" id="SSF53474">
    <property type="entry name" value="alpha/beta-Hydrolases"/>
    <property type="match status" value="1"/>
</dbReference>
<dbReference type="InterPro" id="IPR002410">
    <property type="entry name" value="Peptidase_S33"/>
</dbReference>
<dbReference type="InterPro" id="IPR029058">
    <property type="entry name" value="AB_hydrolase_fold"/>
</dbReference>
<keyword evidence="6 11" id="KW-0031">Aminopeptidase</keyword>
<dbReference type="Gene3D" id="3.40.50.1820">
    <property type="entry name" value="alpha/beta hydrolase"/>
    <property type="match status" value="1"/>
</dbReference>
<evidence type="ECO:0000256" key="7">
    <source>
        <dbReference type="ARBA" id="ARBA00022490"/>
    </source>
</evidence>
<feature type="active site" evidence="12">
    <location>
        <position position="273"/>
    </location>
</feature>
<dbReference type="GO" id="GO:0004177">
    <property type="term" value="F:aminopeptidase activity"/>
    <property type="evidence" value="ECO:0007669"/>
    <property type="project" value="UniProtKB-UniRule"/>
</dbReference>
<sequence length="327" mass="36981">MFHLYPPIQPYYSGFIRRGQHQIYLEQVGNPQGLPVLFVHGGPGAGCNETSRRFFDPQRFRVILFDQRGCGRSLPHGQWHDNQVSDLLADIEAIREELQIPRWLLFGGSWGSTLSLLYAEAFPERVQALVLRGIFLGRQRDLEWLYGPHGAAQMFPEHYRHFIAPLMPDIDESNARLSADTVLEGYWSLLTSNNELERSAAARSWALWEAHLIQLLPDPQILEQMGSLQHAVALATLECHYFRHRLWQPDNAILLNAERLAAIPLYLVHGRYDMICPLENAWLVQQALPHAQLQVVPNAGHSALELGITDALIRALYSAAADAESAS</sequence>
<comment type="caution">
    <text evidence="15">The sequence shown here is derived from an EMBL/GenBank/DDBJ whole genome shotgun (WGS) entry which is preliminary data.</text>
</comment>
<dbReference type="PANTHER" id="PTHR43722">
    <property type="entry name" value="PROLINE IMINOPEPTIDASE"/>
    <property type="match status" value="1"/>
</dbReference>
<reference evidence="15" key="1">
    <citation type="submission" date="2021-03" db="EMBL/GenBank/DDBJ databases">
        <title>Plesiomonas shigelloides zfcc0051, isolated from zebrafish feces.</title>
        <authorList>
            <person name="Vanderhoek Z."/>
            <person name="Gaulke C."/>
        </authorList>
    </citation>
    <scope>NUCLEOTIDE SEQUENCE</scope>
    <source>
        <strain evidence="15">Zfcc0051</strain>
    </source>
</reference>
<evidence type="ECO:0000313" key="15">
    <source>
        <dbReference type="EMBL" id="MBO1108534.1"/>
    </source>
</evidence>
<evidence type="ECO:0000256" key="12">
    <source>
        <dbReference type="PIRSR" id="PIRSR006431-1"/>
    </source>
</evidence>
<keyword evidence="7 11" id="KW-0963">Cytoplasm</keyword>
<comment type="subcellular location">
    <subcellularLocation>
        <location evidence="2 11">Cytoplasm</location>
    </subcellularLocation>
</comment>
<dbReference type="AlphaFoldDB" id="A0A8I2B261"/>
<evidence type="ECO:0000256" key="9">
    <source>
        <dbReference type="ARBA" id="ARBA00022801"/>
    </source>
</evidence>
<feature type="active site" description="Nucleophile" evidence="12">
    <location>
        <position position="109"/>
    </location>
</feature>